<organism evidence="2 3">
    <name type="scientific">Geosmithia morbida</name>
    <dbReference type="NCBI Taxonomy" id="1094350"/>
    <lineage>
        <taxon>Eukaryota</taxon>
        <taxon>Fungi</taxon>
        <taxon>Dikarya</taxon>
        <taxon>Ascomycota</taxon>
        <taxon>Pezizomycotina</taxon>
        <taxon>Sordariomycetes</taxon>
        <taxon>Hypocreomycetidae</taxon>
        <taxon>Hypocreales</taxon>
        <taxon>Bionectriaceae</taxon>
        <taxon>Geosmithia</taxon>
    </lineage>
</organism>
<dbReference type="Proteomes" id="UP000749293">
    <property type="component" value="Unassembled WGS sequence"/>
</dbReference>
<name>A0A9P4YW60_9HYPO</name>
<sequence>MTPALPTSRLPLSSTTSRLNDMSCTAPDMGAYGTRAPVASLPGVITFLLIHLRDMLPTGRLSMPTRCHPPSNAPAEPAAWRRARTGSDGSMGGQPLLQTVWEDDSAVGHRPWSQSRTWVSQETLERASFRRLMQSLRYMGADKSPFIPRTPAALAAFRRAQYAEQRSHELCIEVDYMTASSDGGGSSSKRGMDGSGSSTTVAAGPRLLGSRRLDDFLSPFFAQETSFNRDRDHPSIMARWPALPELKEEWGKDKGGAAGRSRHLPLPRTDNFVEDEYNSGDWDEETGLRYLRPVASEVREEGGKDPQSDTALQVELDELSYALQALLLDIQDYRYQETEDDTACTRSSTGIIHD</sequence>
<dbReference type="AlphaFoldDB" id="A0A9P4YW60"/>
<dbReference type="EMBL" id="JAANYQ010000006">
    <property type="protein sequence ID" value="KAF4123642.1"/>
    <property type="molecule type" value="Genomic_DNA"/>
</dbReference>
<keyword evidence="3" id="KW-1185">Reference proteome</keyword>
<dbReference type="RefSeq" id="XP_035322294.1">
    <property type="nucleotide sequence ID" value="XM_035468313.1"/>
</dbReference>
<reference evidence="2" key="1">
    <citation type="submission" date="2020-03" db="EMBL/GenBank/DDBJ databases">
        <title>Site-based positive gene gene selection in Geosmithia morbida across the United States reveals a broad range of putative effectors and factors for local host and environmental adapation.</title>
        <authorList>
            <person name="Onufrak A."/>
            <person name="Murdoch R.W."/>
            <person name="Gazis R."/>
            <person name="Huff M."/>
            <person name="Staton M."/>
            <person name="Klingeman W."/>
            <person name="Hadziabdic D."/>
        </authorList>
    </citation>
    <scope>NUCLEOTIDE SEQUENCE</scope>
    <source>
        <strain evidence="2">1262</strain>
    </source>
</reference>
<accession>A0A9P4YW60</accession>
<comment type="caution">
    <text evidence="2">The sequence shown here is derived from an EMBL/GenBank/DDBJ whole genome shotgun (WGS) entry which is preliminary data.</text>
</comment>
<feature type="region of interest" description="Disordered" evidence="1">
    <location>
        <begin position="1"/>
        <end position="21"/>
    </location>
</feature>
<evidence type="ECO:0000256" key="1">
    <source>
        <dbReference type="SAM" id="MobiDB-lite"/>
    </source>
</evidence>
<protein>
    <submittedName>
        <fullName evidence="2">Uncharacterized protein</fullName>
    </submittedName>
</protein>
<feature type="compositionally biased region" description="Low complexity" evidence="1">
    <location>
        <begin position="1"/>
        <end position="19"/>
    </location>
</feature>
<feature type="region of interest" description="Disordered" evidence="1">
    <location>
        <begin position="63"/>
        <end position="95"/>
    </location>
</feature>
<feature type="region of interest" description="Disordered" evidence="1">
    <location>
        <begin position="181"/>
        <end position="203"/>
    </location>
</feature>
<evidence type="ECO:0000313" key="2">
    <source>
        <dbReference type="EMBL" id="KAF4123642.1"/>
    </source>
</evidence>
<proteinExistence type="predicted"/>
<dbReference type="GeneID" id="55972568"/>
<gene>
    <name evidence="2" type="ORF">GMORB2_6343</name>
</gene>
<evidence type="ECO:0000313" key="3">
    <source>
        <dbReference type="Proteomes" id="UP000749293"/>
    </source>
</evidence>
<dbReference type="OrthoDB" id="1703270at2759"/>